<organism evidence="2 3">
    <name type="scientific">Eptatretus burgeri</name>
    <name type="common">Inshore hagfish</name>
    <dbReference type="NCBI Taxonomy" id="7764"/>
    <lineage>
        <taxon>Eukaryota</taxon>
        <taxon>Metazoa</taxon>
        <taxon>Chordata</taxon>
        <taxon>Craniata</taxon>
        <taxon>Vertebrata</taxon>
        <taxon>Cyclostomata</taxon>
        <taxon>Myxini</taxon>
        <taxon>Myxiniformes</taxon>
        <taxon>Myxinidae</taxon>
        <taxon>Eptatretinae</taxon>
        <taxon>Eptatretus</taxon>
    </lineage>
</organism>
<dbReference type="Ensembl" id="ENSEBUT00000010761.1">
    <property type="protein sequence ID" value="ENSEBUP00000010217.1"/>
    <property type="gene ID" value="ENSEBUG00000006551.1"/>
</dbReference>
<dbReference type="InterPro" id="IPR031327">
    <property type="entry name" value="MCM"/>
</dbReference>
<feature type="domain" description="MCMDC2 N-terminal" evidence="1">
    <location>
        <begin position="9"/>
        <end position="107"/>
    </location>
</feature>
<dbReference type="PANTHER" id="PTHR11630">
    <property type="entry name" value="DNA REPLICATION LICENSING FACTOR MCM FAMILY MEMBER"/>
    <property type="match status" value="1"/>
</dbReference>
<dbReference type="GO" id="GO:0005634">
    <property type="term" value="C:nucleus"/>
    <property type="evidence" value="ECO:0007669"/>
    <property type="project" value="TreeGrafter"/>
</dbReference>
<evidence type="ECO:0000313" key="2">
    <source>
        <dbReference type="Ensembl" id="ENSEBUP00000010217.1"/>
    </source>
</evidence>
<reference evidence="2" key="1">
    <citation type="submission" date="2025-08" db="UniProtKB">
        <authorList>
            <consortium name="Ensembl"/>
        </authorList>
    </citation>
    <scope>IDENTIFICATION</scope>
</reference>
<dbReference type="OMA" id="SICLVPR"/>
<proteinExistence type="predicted"/>
<dbReference type="GO" id="GO:0005524">
    <property type="term" value="F:ATP binding"/>
    <property type="evidence" value="ECO:0007669"/>
    <property type="project" value="InterPro"/>
</dbReference>
<keyword evidence="3" id="KW-1185">Reference proteome</keyword>
<reference evidence="2" key="2">
    <citation type="submission" date="2025-09" db="UniProtKB">
        <authorList>
            <consortium name="Ensembl"/>
        </authorList>
    </citation>
    <scope>IDENTIFICATION</scope>
</reference>
<dbReference type="GeneTree" id="ENSGT00940000166241"/>
<dbReference type="Proteomes" id="UP000694388">
    <property type="component" value="Unplaced"/>
</dbReference>
<accession>A0A8C4WT72</accession>
<dbReference type="Pfam" id="PF26063">
    <property type="entry name" value="MCMDC2_N"/>
    <property type="match status" value="1"/>
</dbReference>
<dbReference type="Gene3D" id="3.40.50.300">
    <property type="entry name" value="P-loop containing nucleotide triphosphate hydrolases"/>
    <property type="match status" value="1"/>
</dbReference>
<sequence>MASRREWKLRRSLLTYLDTSGALVQLAEQCRNYDARPLGAAFRFRLQLDPSSVTEHDAELGNLLLGQPEQARHLAHAVCFIAIKGLSLMESIQSENQLILALHLSNVPSLPGYTFHTNTFPRTRLPLRYLVVEVLVLCLTAVTKYTQSALYLCSNKDCPAVTGNYHLRVHVPGASETTVVRSDFSCSLCASTLKEDMKYRTLGDKQIIEATDPSALKVLSGTCTSAIPVRHQSLTVFLRDELVNGVQLGGTYTVVGVPATVGLGQDSSFCVEASNIIPFKSQGGGAVPVSMQKLHAQTWGSAWAFTGCLAQAFAGEIVPPRTMCTIKLALLLSLAGTGHEEQTKDFVDLLIIGRDTLVLDRLMVYAAGLSCRSIRHQACNEMFGVVSQDSHGTGTASIQAGSIVLARGGICFLGDMSLFKKDKILALQRMLESRTIALGIPRKFGEDVAQEISTPIQCAIWGIDHLSTVARKAISKEDNLIGLGESGTLPPSLIDAFGLVMQSDRDRERVDNDSTERVFIQHVLGKAVHLKEKLYTITGQLTTQDFQQLFQVVCTLPCTLSPTAETLIRAYYVASRRLRSTRHGILFPASAVRTLISLSCAHAKLSLRNTTLQEDALIAILLYEIAVSARHGSSLLLVPRTCIFPMVDGKSVSMGERDEVLTQKLEELQHFTSLCTPNLSQFNPEE</sequence>
<dbReference type="GO" id="GO:0003677">
    <property type="term" value="F:DNA binding"/>
    <property type="evidence" value="ECO:0007669"/>
    <property type="project" value="InterPro"/>
</dbReference>
<evidence type="ECO:0000259" key="1">
    <source>
        <dbReference type="Pfam" id="PF26063"/>
    </source>
</evidence>
<protein>
    <recommendedName>
        <fullName evidence="1">MCMDC2 N-terminal domain-containing protein</fullName>
    </recommendedName>
</protein>
<dbReference type="InterPro" id="IPR058769">
    <property type="entry name" value="MCMDC2_N"/>
</dbReference>
<dbReference type="GO" id="GO:0017116">
    <property type="term" value="F:single-stranded DNA helicase activity"/>
    <property type="evidence" value="ECO:0007669"/>
    <property type="project" value="TreeGrafter"/>
</dbReference>
<evidence type="ECO:0000313" key="3">
    <source>
        <dbReference type="Proteomes" id="UP000694388"/>
    </source>
</evidence>
<dbReference type="InterPro" id="IPR027417">
    <property type="entry name" value="P-loop_NTPase"/>
</dbReference>
<dbReference type="AlphaFoldDB" id="A0A8C4WT72"/>
<dbReference type="PANTHER" id="PTHR11630:SF75">
    <property type="entry name" value="MINICHROMOSOME MAINTENANCE DOMAIN-CONTAINING PROTEIN 2"/>
    <property type="match status" value="1"/>
</dbReference>
<name>A0A8C4WT72_EPTBU</name>
<dbReference type="GO" id="GO:0000727">
    <property type="term" value="P:double-strand break repair via break-induced replication"/>
    <property type="evidence" value="ECO:0007669"/>
    <property type="project" value="TreeGrafter"/>
</dbReference>